<evidence type="ECO:0000259" key="3">
    <source>
        <dbReference type="Pfam" id="PF08620"/>
    </source>
</evidence>
<dbReference type="Proteomes" id="UP001281410">
    <property type="component" value="Unassembled WGS sequence"/>
</dbReference>
<dbReference type="Pfam" id="PF08620">
    <property type="entry name" value="RPAP1_C"/>
    <property type="match status" value="1"/>
</dbReference>
<name>A0AAD9ZVC8_9ROSI</name>
<comment type="similarity">
    <text evidence="1">Belongs to the RPAP1 family.</text>
</comment>
<dbReference type="AlphaFoldDB" id="A0AAD9ZVC8"/>
<organism evidence="5 6">
    <name type="scientific">Dipteronia sinensis</name>
    <dbReference type="NCBI Taxonomy" id="43782"/>
    <lineage>
        <taxon>Eukaryota</taxon>
        <taxon>Viridiplantae</taxon>
        <taxon>Streptophyta</taxon>
        <taxon>Embryophyta</taxon>
        <taxon>Tracheophyta</taxon>
        <taxon>Spermatophyta</taxon>
        <taxon>Magnoliopsida</taxon>
        <taxon>eudicotyledons</taxon>
        <taxon>Gunneridae</taxon>
        <taxon>Pentapetalae</taxon>
        <taxon>rosids</taxon>
        <taxon>malvids</taxon>
        <taxon>Sapindales</taxon>
        <taxon>Sapindaceae</taxon>
        <taxon>Hippocastanoideae</taxon>
        <taxon>Acereae</taxon>
        <taxon>Dipteronia</taxon>
    </lineage>
</organism>
<accession>A0AAD9ZVC8</accession>
<feature type="compositionally biased region" description="Basic and acidic residues" evidence="2">
    <location>
        <begin position="151"/>
        <end position="168"/>
    </location>
</feature>
<dbReference type="PANTHER" id="PTHR47605">
    <property type="entry name" value="TRANSCRIPTIONAL ELONGATION REGULATOR MINIYO"/>
    <property type="match status" value="1"/>
</dbReference>
<dbReference type="EMBL" id="JANJYJ010000008">
    <property type="protein sequence ID" value="KAK3193063.1"/>
    <property type="molecule type" value="Genomic_DNA"/>
</dbReference>
<comment type="caution">
    <text evidence="5">The sequence shown here is derived from an EMBL/GenBank/DDBJ whole genome shotgun (WGS) entry which is preliminary data.</text>
</comment>
<sequence>MERKEQSNGNRDNKRNTTDSMTKIFGANKIELGLDDAFRLIGSVVEKGISDKQKSNSFSPTPPPKLTVLPFPVARHRSHGPHWSSVGIKKGKDGDNDDDEEEDDDIDGACAIAALAVKRKQKKGLDFSRWKELMPTDDSSESNTVEGSLGKTEKRRKDGEKIKAEDKSNISPGSALVDVDAFVPMEMDEQPNVFVDAVADMELDNSNQLLYPGKAKGRGTGTTPVKNSDNGVGRMSSDDFADLKSSATVSSSRSNDFGNEQGSTSLESEIDAENHARLQTMSPDEIAQAQAEIMEKMDPALLNLLKKRGQDKLKKQKCSSSVLPTDFDMGNAQKESPSIQDAKGAPQPQLKKDVSHSQSGQDNSDVQRSGQAGGFLWNAWSDRVEAVREIRFSLDGSVISHDFVPKLDSGDISAQNRLNADNVAERDFLRTDGDPCAAGYTIKEALALTRSTVCFIISSYRCYVNLVH</sequence>
<feature type="compositionally biased region" description="Acidic residues" evidence="2">
    <location>
        <begin position="95"/>
        <end position="104"/>
    </location>
</feature>
<feature type="domain" description="RPAP1 C-terminal" evidence="3">
    <location>
        <begin position="389"/>
        <end position="453"/>
    </location>
</feature>
<dbReference type="PANTHER" id="PTHR47605:SF2">
    <property type="entry name" value="TRANSCRIPTIONAL ELONGATION REGULATOR MINIYO"/>
    <property type="match status" value="1"/>
</dbReference>
<feature type="region of interest" description="Disordered" evidence="2">
    <location>
        <begin position="1"/>
        <end position="21"/>
    </location>
</feature>
<evidence type="ECO:0000313" key="6">
    <source>
        <dbReference type="Proteomes" id="UP001281410"/>
    </source>
</evidence>
<feature type="region of interest" description="Disordered" evidence="2">
    <location>
        <begin position="49"/>
        <end position="104"/>
    </location>
</feature>
<feature type="compositionally biased region" description="Polar residues" evidence="2">
    <location>
        <begin position="221"/>
        <end position="230"/>
    </location>
</feature>
<feature type="compositionally biased region" description="Polar residues" evidence="2">
    <location>
        <begin position="356"/>
        <end position="369"/>
    </location>
</feature>
<evidence type="ECO:0000313" key="5">
    <source>
        <dbReference type="EMBL" id="KAK3193063.1"/>
    </source>
</evidence>
<evidence type="ECO:0000259" key="4">
    <source>
        <dbReference type="Pfam" id="PF08621"/>
    </source>
</evidence>
<proteinExistence type="inferred from homology"/>
<protein>
    <submittedName>
        <fullName evidence="5">Uncharacterized protein</fullName>
    </submittedName>
</protein>
<keyword evidence="6" id="KW-1185">Reference proteome</keyword>
<dbReference type="InterPro" id="IPR055326">
    <property type="entry name" value="MINIYO"/>
</dbReference>
<evidence type="ECO:0000256" key="1">
    <source>
        <dbReference type="ARBA" id="ARBA00009953"/>
    </source>
</evidence>
<feature type="region of interest" description="Disordered" evidence="2">
    <location>
        <begin position="313"/>
        <end position="369"/>
    </location>
</feature>
<gene>
    <name evidence="5" type="ORF">Dsin_024373</name>
</gene>
<reference evidence="5" key="1">
    <citation type="journal article" date="2023" name="Plant J.">
        <title>Genome sequences and population genomics provide insights into the demographic history, inbreeding, and mutation load of two 'living fossil' tree species of Dipteronia.</title>
        <authorList>
            <person name="Feng Y."/>
            <person name="Comes H.P."/>
            <person name="Chen J."/>
            <person name="Zhu S."/>
            <person name="Lu R."/>
            <person name="Zhang X."/>
            <person name="Li P."/>
            <person name="Qiu J."/>
            <person name="Olsen K.M."/>
            <person name="Qiu Y."/>
        </authorList>
    </citation>
    <scope>NUCLEOTIDE SEQUENCE</scope>
    <source>
        <strain evidence="5">NBL</strain>
    </source>
</reference>
<dbReference type="Pfam" id="PF08621">
    <property type="entry name" value="RPAP1_N"/>
    <property type="match status" value="1"/>
</dbReference>
<feature type="region of interest" description="Disordered" evidence="2">
    <location>
        <begin position="209"/>
        <end position="270"/>
    </location>
</feature>
<feature type="compositionally biased region" description="Basic and acidic residues" evidence="2">
    <location>
        <begin position="1"/>
        <end position="17"/>
    </location>
</feature>
<dbReference type="InterPro" id="IPR013930">
    <property type="entry name" value="RPAP1_N"/>
</dbReference>
<feature type="region of interest" description="Disordered" evidence="2">
    <location>
        <begin position="134"/>
        <end position="171"/>
    </location>
</feature>
<dbReference type="InterPro" id="IPR013929">
    <property type="entry name" value="RPAP1_C"/>
</dbReference>
<evidence type="ECO:0000256" key="2">
    <source>
        <dbReference type="SAM" id="MobiDB-lite"/>
    </source>
</evidence>
<feature type="compositionally biased region" description="Polar residues" evidence="2">
    <location>
        <begin position="245"/>
        <end position="267"/>
    </location>
</feature>
<feature type="domain" description="RPAP1 N-terminal" evidence="4">
    <location>
        <begin position="269"/>
        <end position="312"/>
    </location>
</feature>